<dbReference type="InterPro" id="IPR005153">
    <property type="entry name" value="MbtH-like_dom"/>
</dbReference>
<dbReference type="PANTHER" id="PTHR38444:SF1">
    <property type="entry name" value="ENTEROBACTIN BIOSYNTHESIS PROTEIN YBDZ"/>
    <property type="match status" value="1"/>
</dbReference>
<dbReference type="InterPro" id="IPR037407">
    <property type="entry name" value="MLP_fam"/>
</dbReference>
<accession>A0ABT3TYN6</accession>
<comment type="caution">
    <text evidence="2">The sequence shown here is derived from an EMBL/GenBank/DDBJ whole genome shotgun (WGS) entry which is preliminary data.</text>
</comment>
<protein>
    <submittedName>
        <fullName evidence="2">MbtH family protein</fullName>
    </submittedName>
</protein>
<gene>
    <name evidence="2" type="ORF">OFY01_20835</name>
</gene>
<dbReference type="SMART" id="SM00923">
    <property type="entry name" value="MbtH"/>
    <property type="match status" value="1"/>
</dbReference>
<organism evidence="2 3">
    <name type="scientific">Streptomyces beihaiensis</name>
    <dbReference type="NCBI Taxonomy" id="2984495"/>
    <lineage>
        <taxon>Bacteria</taxon>
        <taxon>Bacillati</taxon>
        <taxon>Actinomycetota</taxon>
        <taxon>Actinomycetes</taxon>
        <taxon>Kitasatosporales</taxon>
        <taxon>Streptomycetaceae</taxon>
        <taxon>Streptomyces</taxon>
    </lineage>
</organism>
<evidence type="ECO:0000313" key="2">
    <source>
        <dbReference type="EMBL" id="MCX3062162.1"/>
    </source>
</evidence>
<dbReference type="PANTHER" id="PTHR38444">
    <property type="entry name" value="ENTEROBACTIN BIOSYNTHESIS PROTEIN YBDZ"/>
    <property type="match status" value="1"/>
</dbReference>
<dbReference type="RefSeq" id="WP_266602161.1">
    <property type="nucleotide sequence ID" value="NZ_JAPHNL010000263.1"/>
</dbReference>
<dbReference type="Proteomes" id="UP001163064">
    <property type="component" value="Unassembled WGS sequence"/>
</dbReference>
<dbReference type="Pfam" id="PF03621">
    <property type="entry name" value="MbtH"/>
    <property type="match status" value="1"/>
</dbReference>
<name>A0ABT3TYN6_9ACTN</name>
<dbReference type="Gene3D" id="3.90.820.10">
    <property type="entry name" value="Structural Genomics, Unknown Function 30-nov-00 1gh9 Mol_id"/>
    <property type="match status" value="1"/>
</dbReference>
<proteinExistence type="predicted"/>
<reference evidence="2" key="1">
    <citation type="submission" date="2022-10" db="EMBL/GenBank/DDBJ databases">
        <title>Streptomyces beihaiensis sp. nov., a chitin degrading actinobacterium, isolated from shrimp pond soil.</title>
        <authorList>
            <person name="Xie J."/>
            <person name="Shen N."/>
        </authorList>
    </citation>
    <scope>NUCLEOTIDE SEQUENCE</scope>
    <source>
        <strain evidence="2">GXMU-J5</strain>
    </source>
</reference>
<feature type="domain" description="MbtH-like" evidence="1">
    <location>
        <begin position="3"/>
        <end position="53"/>
    </location>
</feature>
<keyword evidence="3" id="KW-1185">Reference proteome</keyword>
<dbReference type="EMBL" id="JAPHNL010000263">
    <property type="protein sequence ID" value="MCX3062162.1"/>
    <property type="molecule type" value="Genomic_DNA"/>
</dbReference>
<evidence type="ECO:0000259" key="1">
    <source>
        <dbReference type="SMART" id="SM00923"/>
    </source>
</evidence>
<dbReference type="InterPro" id="IPR038020">
    <property type="entry name" value="MbtH-like_sf"/>
</dbReference>
<dbReference type="SUPFAM" id="SSF160582">
    <property type="entry name" value="MbtH-like"/>
    <property type="match status" value="1"/>
</dbReference>
<evidence type="ECO:0000313" key="3">
    <source>
        <dbReference type="Proteomes" id="UP001163064"/>
    </source>
</evidence>
<sequence>MANPFDSEDGSYLVLRNDEEQFSLWPAFADVPSGWRAVLGPDSRAACLRHIESRWTDLRPKSLLRP</sequence>